<dbReference type="Proteomes" id="UP000828390">
    <property type="component" value="Unassembled WGS sequence"/>
</dbReference>
<gene>
    <name evidence="1" type="ORF">DPMN_122673</name>
</gene>
<sequence length="95" mass="11087">MGQDIQEMCLVFRNLISLDLACPSLLKIPSLVKIPSSVQILRLVKMISLVGVQCWILLFQKLQVVQRREDFQRAYHLLGRRQNHLILWSGDETRE</sequence>
<protein>
    <submittedName>
        <fullName evidence="1">Uncharacterized protein</fullName>
    </submittedName>
</protein>
<reference evidence="1" key="2">
    <citation type="submission" date="2020-11" db="EMBL/GenBank/DDBJ databases">
        <authorList>
            <person name="McCartney M.A."/>
            <person name="Auch B."/>
            <person name="Kono T."/>
            <person name="Mallez S."/>
            <person name="Becker A."/>
            <person name="Gohl D.M."/>
            <person name="Silverstein K.A.T."/>
            <person name="Koren S."/>
            <person name="Bechman K.B."/>
            <person name="Herman A."/>
            <person name="Abrahante J.E."/>
            <person name="Garbe J."/>
        </authorList>
    </citation>
    <scope>NUCLEOTIDE SEQUENCE</scope>
    <source>
        <strain evidence="1">Duluth1</strain>
        <tissue evidence="1">Whole animal</tissue>
    </source>
</reference>
<dbReference type="EMBL" id="JAIWYP010000005">
    <property type="protein sequence ID" value="KAH3820923.1"/>
    <property type="molecule type" value="Genomic_DNA"/>
</dbReference>
<name>A0A9D4JUE7_DREPO</name>
<evidence type="ECO:0000313" key="1">
    <source>
        <dbReference type="EMBL" id="KAH3820923.1"/>
    </source>
</evidence>
<proteinExistence type="predicted"/>
<keyword evidence="2" id="KW-1185">Reference proteome</keyword>
<comment type="caution">
    <text evidence="1">The sequence shown here is derived from an EMBL/GenBank/DDBJ whole genome shotgun (WGS) entry which is preliminary data.</text>
</comment>
<dbReference type="AlphaFoldDB" id="A0A9D4JUE7"/>
<evidence type="ECO:0000313" key="2">
    <source>
        <dbReference type="Proteomes" id="UP000828390"/>
    </source>
</evidence>
<accession>A0A9D4JUE7</accession>
<reference evidence="1" key="1">
    <citation type="journal article" date="2019" name="bioRxiv">
        <title>The Genome of the Zebra Mussel, Dreissena polymorpha: A Resource for Invasive Species Research.</title>
        <authorList>
            <person name="McCartney M.A."/>
            <person name="Auch B."/>
            <person name="Kono T."/>
            <person name="Mallez S."/>
            <person name="Zhang Y."/>
            <person name="Obille A."/>
            <person name="Becker A."/>
            <person name="Abrahante J.E."/>
            <person name="Garbe J."/>
            <person name="Badalamenti J.P."/>
            <person name="Herman A."/>
            <person name="Mangelson H."/>
            <person name="Liachko I."/>
            <person name="Sullivan S."/>
            <person name="Sone E.D."/>
            <person name="Koren S."/>
            <person name="Silverstein K.A.T."/>
            <person name="Beckman K.B."/>
            <person name="Gohl D.M."/>
        </authorList>
    </citation>
    <scope>NUCLEOTIDE SEQUENCE</scope>
    <source>
        <strain evidence="1">Duluth1</strain>
        <tissue evidence="1">Whole animal</tissue>
    </source>
</reference>
<organism evidence="1 2">
    <name type="scientific">Dreissena polymorpha</name>
    <name type="common">Zebra mussel</name>
    <name type="synonym">Mytilus polymorpha</name>
    <dbReference type="NCBI Taxonomy" id="45954"/>
    <lineage>
        <taxon>Eukaryota</taxon>
        <taxon>Metazoa</taxon>
        <taxon>Spiralia</taxon>
        <taxon>Lophotrochozoa</taxon>
        <taxon>Mollusca</taxon>
        <taxon>Bivalvia</taxon>
        <taxon>Autobranchia</taxon>
        <taxon>Heteroconchia</taxon>
        <taxon>Euheterodonta</taxon>
        <taxon>Imparidentia</taxon>
        <taxon>Neoheterodontei</taxon>
        <taxon>Myida</taxon>
        <taxon>Dreissenoidea</taxon>
        <taxon>Dreissenidae</taxon>
        <taxon>Dreissena</taxon>
    </lineage>
</organism>